<dbReference type="AlphaFoldDB" id="A0A1I2FBI8"/>
<accession>A0A1I2FBI8</accession>
<dbReference type="GO" id="GO:0004527">
    <property type="term" value="F:exonuclease activity"/>
    <property type="evidence" value="ECO:0007669"/>
    <property type="project" value="UniProtKB-KW"/>
</dbReference>
<keyword evidence="9" id="KW-0540">Nuclease</keyword>
<keyword evidence="7" id="KW-0234">DNA repair</keyword>
<keyword evidence="6" id="KW-0238">DNA-binding</keyword>
<sequence length="311" mass="37122">MFDIKLYPEFSWSLSRHKTLSQCARQYAYQYYTAHNGWLRDSSEHSKQAYRLKKLTNVEMFFGQVVHDIIEKAIDHYLNTGIVPSEDQLTNAVRNRMNKGFVQSSRHFKDWLSRPGKFTMFHELYYGQTNVLPADKTDKIKYRLEVTMNHFLESDTLKEMAYNEQIEFLEAEKFRILQVGKLKIYVVLDLLYRDYERDKWVIVDWKTGKQSEEDPYQLALYALYLLETYPIPSYKNIIIRNEYLLDGTSTEHQLDPVTLDKVQELIGTSTEWMNEYLDDVHLNKPLPLDQFPKTDDKRTCQRCNFYELCFS</sequence>
<protein>
    <submittedName>
        <fullName evidence="9">CRISPR/Cas system-associated exonuclease Cas4, RecB family</fullName>
    </submittedName>
</protein>
<dbReference type="RefSeq" id="WP_091663907.1">
    <property type="nucleotide sequence ID" value="NZ_FONT01000010.1"/>
</dbReference>
<keyword evidence="9" id="KW-0269">Exonuclease</keyword>
<dbReference type="InterPro" id="IPR011604">
    <property type="entry name" value="PDDEXK-like_dom_sf"/>
</dbReference>
<evidence type="ECO:0000313" key="9">
    <source>
        <dbReference type="EMBL" id="SFF02383.1"/>
    </source>
</evidence>
<dbReference type="Gene3D" id="3.90.320.10">
    <property type="match status" value="1"/>
</dbReference>
<keyword evidence="1" id="KW-0547">Nucleotide-binding</keyword>
<keyword evidence="10" id="KW-1185">Reference proteome</keyword>
<keyword evidence="3" id="KW-0378">Hydrolase</keyword>
<keyword evidence="2" id="KW-0227">DNA damage</keyword>
<evidence type="ECO:0000256" key="4">
    <source>
        <dbReference type="ARBA" id="ARBA00022806"/>
    </source>
</evidence>
<evidence type="ECO:0000256" key="5">
    <source>
        <dbReference type="ARBA" id="ARBA00022840"/>
    </source>
</evidence>
<evidence type="ECO:0000256" key="3">
    <source>
        <dbReference type="ARBA" id="ARBA00022801"/>
    </source>
</evidence>
<organism evidence="9 10">
    <name type="scientific">Alteribacillus iranensis</name>
    <dbReference type="NCBI Taxonomy" id="930128"/>
    <lineage>
        <taxon>Bacteria</taxon>
        <taxon>Bacillati</taxon>
        <taxon>Bacillota</taxon>
        <taxon>Bacilli</taxon>
        <taxon>Bacillales</taxon>
        <taxon>Bacillaceae</taxon>
        <taxon>Alteribacillus</taxon>
    </lineage>
</organism>
<keyword evidence="5" id="KW-0067">ATP-binding</keyword>
<reference evidence="9 10" key="1">
    <citation type="submission" date="2016-10" db="EMBL/GenBank/DDBJ databases">
        <authorList>
            <person name="de Groot N.N."/>
        </authorList>
    </citation>
    <scope>NUCLEOTIDE SEQUENCE [LARGE SCALE GENOMIC DNA]</scope>
    <source>
        <strain evidence="9 10">DSM 23995</strain>
    </source>
</reference>
<evidence type="ECO:0000256" key="7">
    <source>
        <dbReference type="ARBA" id="ARBA00023204"/>
    </source>
</evidence>
<evidence type="ECO:0000256" key="2">
    <source>
        <dbReference type="ARBA" id="ARBA00022763"/>
    </source>
</evidence>
<dbReference type="GO" id="GO:0004386">
    <property type="term" value="F:helicase activity"/>
    <property type="evidence" value="ECO:0007669"/>
    <property type="project" value="UniProtKB-KW"/>
</dbReference>
<dbReference type="GO" id="GO:0006281">
    <property type="term" value="P:DNA repair"/>
    <property type="evidence" value="ECO:0007669"/>
    <property type="project" value="UniProtKB-KW"/>
</dbReference>
<name>A0A1I2FBI8_9BACI</name>
<dbReference type="EMBL" id="FONT01000010">
    <property type="protein sequence ID" value="SFF02383.1"/>
    <property type="molecule type" value="Genomic_DNA"/>
</dbReference>
<gene>
    <name evidence="9" type="ORF">SAMN05192532_11043</name>
</gene>
<evidence type="ECO:0000256" key="6">
    <source>
        <dbReference type="ARBA" id="ARBA00023125"/>
    </source>
</evidence>
<evidence type="ECO:0000259" key="8">
    <source>
        <dbReference type="Pfam" id="PF12705"/>
    </source>
</evidence>
<keyword evidence="4" id="KW-0347">Helicase</keyword>
<evidence type="ECO:0000256" key="1">
    <source>
        <dbReference type="ARBA" id="ARBA00022741"/>
    </source>
</evidence>
<dbReference type="Pfam" id="PF12705">
    <property type="entry name" value="PDDEXK_1"/>
    <property type="match status" value="1"/>
</dbReference>
<proteinExistence type="predicted"/>
<dbReference type="STRING" id="930128.SAMN05192532_11043"/>
<dbReference type="Proteomes" id="UP000199516">
    <property type="component" value="Unassembled WGS sequence"/>
</dbReference>
<dbReference type="GO" id="GO:0003677">
    <property type="term" value="F:DNA binding"/>
    <property type="evidence" value="ECO:0007669"/>
    <property type="project" value="UniProtKB-KW"/>
</dbReference>
<dbReference type="OrthoDB" id="9768303at2"/>
<evidence type="ECO:0000313" key="10">
    <source>
        <dbReference type="Proteomes" id="UP000199516"/>
    </source>
</evidence>
<dbReference type="GO" id="GO:0005524">
    <property type="term" value="F:ATP binding"/>
    <property type="evidence" value="ECO:0007669"/>
    <property type="project" value="UniProtKB-KW"/>
</dbReference>
<feature type="domain" description="PD-(D/E)XK endonuclease-like" evidence="8">
    <location>
        <begin position="11"/>
        <end position="309"/>
    </location>
</feature>
<dbReference type="InterPro" id="IPR038726">
    <property type="entry name" value="PDDEXK_AddAB-type"/>
</dbReference>